<evidence type="ECO:0000313" key="1">
    <source>
        <dbReference type="EMBL" id="CAB9521297.1"/>
    </source>
</evidence>
<sequence length="314" mass="36021">MATDTDIPSSLPSPRHVEAMVMGADAFLEMGMLIVGVERYQWYSAEKNIAIFKEEFGATPSSVNDLWSDLREMELLTKKSRPKHLLMTIRFLWMYPTLGPLGRFFKIDSKNTVRKWIHHFVPRIAQVMSKRMVKWKDADLGQTFFMSVDGTCCRIEEPRPFSKIYSCHKFGGHAGVNYEIGMSIILQKLLWVYGPTLPGLHNDLEVARQALLPKLRAYGNGKRIIADGIYGAASESDVVSIDNEFDPREVAEFKERVCSRHEKFNNLLKLWDCLEDVFRHGITFHRECFHAVVAIVCIQLDNGSYSLFDPYPMC</sequence>
<evidence type="ECO:0008006" key="3">
    <source>
        <dbReference type="Google" id="ProtNLM"/>
    </source>
</evidence>
<reference evidence="1" key="1">
    <citation type="submission" date="2020-06" db="EMBL/GenBank/DDBJ databases">
        <authorList>
            <consortium name="Plant Systems Biology data submission"/>
        </authorList>
    </citation>
    <scope>NUCLEOTIDE SEQUENCE</scope>
    <source>
        <strain evidence="1">D6</strain>
    </source>
</reference>
<proteinExistence type="predicted"/>
<keyword evidence="2" id="KW-1185">Reference proteome</keyword>
<dbReference type="Proteomes" id="UP001153069">
    <property type="component" value="Unassembled WGS sequence"/>
</dbReference>
<accession>A0A9N8EHN0</accession>
<evidence type="ECO:0000313" key="2">
    <source>
        <dbReference type="Proteomes" id="UP001153069"/>
    </source>
</evidence>
<name>A0A9N8EHN0_9STRA</name>
<organism evidence="1 2">
    <name type="scientific">Seminavis robusta</name>
    <dbReference type="NCBI Taxonomy" id="568900"/>
    <lineage>
        <taxon>Eukaryota</taxon>
        <taxon>Sar</taxon>
        <taxon>Stramenopiles</taxon>
        <taxon>Ochrophyta</taxon>
        <taxon>Bacillariophyta</taxon>
        <taxon>Bacillariophyceae</taxon>
        <taxon>Bacillariophycidae</taxon>
        <taxon>Naviculales</taxon>
        <taxon>Naviculaceae</taxon>
        <taxon>Seminavis</taxon>
    </lineage>
</organism>
<comment type="caution">
    <text evidence="1">The sequence shown here is derived from an EMBL/GenBank/DDBJ whole genome shotgun (WGS) entry which is preliminary data.</text>
</comment>
<dbReference type="EMBL" id="CAICTM010001180">
    <property type="protein sequence ID" value="CAB9521297.1"/>
    <property type="molecule type" value="Genomic_DNA"/>
</dbReference>
<protein>
    <recommendedName>
        <fullName evidence="3">DDE Tnp4 domain-containing protein</fullName>
    </recommendedName>
</protein>
<gene>
    <name evidence="1" type="ORF">SEMRO_1182_G249960.1</name>
</gene>
<dbReference type="AlphaFoldDB" id="A0A9N8EHN0"/>